<gene>
    <name evidence="1" type="ORF">J5X75_12480</name>
</gene>
<dbReference type="EMBL" id="JAGFNS010000007">
    <property type="protein sequence ID" value="MBO3738337.1"/>
    <property type="molecule type" value="Genomic_DNA"/>
</dbReference>
<evidence type="ECO:0000313" key="1">
    <source>
        <dbReference type="EMBL" id="MBO3738337.1"/>
    </source>
</evidence>
<protein>
    <recommendedName>
        <fullName evidence="3">DUF4145 domain-containing protein</fullName>
    </recommendedName>
</protein>
<evidence type="ECO:0000313" key="2">
    <source>
        <dbReference type="Proteomes" id="UP000679690"/>
    </source>
</evidence>
<keyword evidence="2" id="KW-1185">Reference proteome</keyword>
<reference evidence="1 2" key="1">
    <citation type="submission" date="2021-03" db="EMBL/GenBank/DDBJ databases">
        <title>Actinoplanes flavus sp. nov., a novel actinomycete isolated from Coconut Palm rhizosphere soil.</title>
        <authorList>
            <person name="Luo X."/>
        </authorList>
    </citation>
    <scope>NUCLEOTIDE SEQUENCE [LARGE SCALE GENOMIC DNA]</scope>
    <source>
        <strain evidence="1 2">NEAU-H7</strain>
    </source>
</reference>
<evidence type="ECO:0008006" key="3">
    <source>
        <dbReference type="Google" id="ProtNLM"/>
    </source>
</evidence>
<dbReference type="RefSeq" id="WP_208467512.1">
    <property type="nucleotide sequence ID" value="NZ_JAGFNS010000007.1"/>
</dbReference>
<organism evidence="1 2">
    <name type="scientific">Actinoplanes flavus</name>
    <dbReference type="NCBI Taxonomy" id="2820290"/>
    <lineage>
        <taxon>Bacteria</taxon>
        <taxon>Bacillati</taxon>
        <taxon>Actinomycetota</taxon>
        <taxon>Actinomycetes</taxon>
        <taxon>Micromonosporales</taxon>
        <taxon>Micromonosporaceae</taxon>
        <taxon>Actinoplanes</taxon>
    </lineage>
</organism>
<name>A0ABS3UHT8_9ACTN</name>
<dbReference type="Proteomes" id="UP000679690">
    <property type="component" value="Unassembled WGS sequence"/>
</dbReference>
<sequence>MKNFIGGFNDRGEPVEITFARMQAAAADWIITPSTPQGPAQLLKAARDMFCLGLYSYELIACSASWSITAVEAALKLRLDAGSKPFQKLVTLAIEQELIDAYLGEVLDAGRQIRNNFVHEGRQPVWTLGMAGSAIGTSFKVVAQLYPAATPDEHIPEP</sequence>
<proteinExistence type="predicted"/>
<comment type="caution">
    <text evidence="1">The sequence shown here is derived from an EMBL/GenBank/DDBJ whole genome shotgun (WGS) entry which is preliminary data.</text>
</comment>
<accession>A0ABS3UHT8</accession>